<accession>A0AAD7T3A4</accession>
<feature type="region of interest" description="Disordered" evidence="1">
    <location>
        <begin position="19"/>
        <end position="76"/>
    </location>
</feature>
<gene>
    <name evidence="2" type="ORF">AAFF_G00081040</name>
</gene>
<dbReference type="AlphaFoldDB" id="A0AAD7T3A4"/>
<reference evidence="2" key="1">
    <citation type="journal article" date="2023" name="Science">
        <title>Genome structures resolve the early diversification of teleost fishes.</title>
        <authorList>
            <person name="Parey E."/>
            <person name="Louis A."/>
            <person name="Montfort J."/>
            <person name="Bouchez O."/>
            <person name="Roques C."/>
            <person name="Iampietro C."/>
            <person name="Lluch J."/>
            <person name="Castinel A."/>
            <person name="Donnadieu C."/>
            <person name="Desvignes T."/>
            <person name="Floi Bucao C."/>
            <person name="Jouanno E."/>
            <person name="Wen M."/>
            <person name="Mejri S."/>
            <person name="Dirks R."/>
            <person name="Jansen H."/>
            <person name="Henkel C."/>
            <person name="Chen W.J."/>
            <person name="Zahm M."/>
            <person name="Cabau C."/>
            <person name="Klopp C."/>
            <person name="Thompson A.W."/>
            <person name="Robinson-Rechavi M."/>
            <person name="Braasch I."/>
            <person name="Lecointre G."/>
            <person name="Bobe J."/>
            <person name="Postlethwait J.H."/>
            <person name="Berthelot C."/>
            <person name="Roest Crollius H."/>
            <person name="Guiguen Y."/>
        </authorList>
    </citation>
    <scope>NUCLEOTIDE SEQUENCE</scope>
    <source>
        <strain evidence="2">NC1722</strain>
    </source>
</reference>
<dbReference type="EMBL" id="JAINUG010000015">
    <property type="protein sequence ID" value="KAJ8413597.1"/>
    <property type="molecule type" value="Genomic_DNA"/>
</dbReference>
<dbReference type="Proteomes" id="UP001221898">
    <property type="component" value="Unassembled WGS sequence"/>
</dbReference>
<evidence type="ECO:0000256" key="1">
    <source>
        <dbReference type="SAM" id="MobiDB-lite"/>
    </source>
</evidence>
<sequence length="114" mass="12894">MSESYCSACGGRDPLAFFREVETQSKHPRRKRQAGGSEREGPAGCEHAARRERELERVPTQRKPNRGLLDERQAQERVGSRWSAPLCWGRRRDPNGSQMPSCLLVGSGFCAHRE</sequence>
<evidence type="ECO:0000313" key="3">
    <source>
        <dbReference type="Proteomes" id="UP001221898"/>
    </source>
</evidence>
<comment type="caution">
    <text evidence="2">The sequence shown here is derived from an EMBL/GenBank/DDBJ whole genome shotgun (WGS) entry which is preliminary data.</text>
</comment>
<protein>
    <submittedName>
        <fullName evidence="2">Uncharacterized protein</fullName>
    </submittedName>
</protein>
<name>A0AAD7T3A4_9TELE</name>
<feature type="compositionally biased region" description="Basic and acidic residues" evidence="1">
    <location>
        <begin position="37"/>
        <end position="59"/>
    </location>
</feature>
<keyword evidence="3" id="KW-1185">Reference proteome</keyword>
<organism evidence="2 3">
    <name type="scientific">Aldrovandia affinis</name>
    <dbReference type="NCBI Taxonomy" id="143900"/>
    <lineage>
        <taxon>Eukaryota</taxon>
        <taxon>Metazoa</taxon>
        <taxon>Chordata</taxon>
        <taxon>Craniata</taxon>
        <taxon>Vertebrata</taxon>
        <taxon>Euteleostomi</taxon>
        <taxon>Actinopterygii</taxon>
        <taxon>Neopterygii</taxon>
        <taxon>Teleostei</taxon>
        <taxon>Notacanthiformes</taxon>
        <taxon>Halosauridae</taxon>
        <taxon>Aldrovandia</taxon>
    </lineage>
</organism>
<evidence type="ECO:0000313" key="2">
    <source>
        <dbReference type="EMBL" id="KAJ8413597.1"/>
    </source>
</evidence>
<proteinExistence type="predicted"/>